<evidence type="ECO:0000256" key="1">
    <source>
        <dbReference type="SAM" id="MobiDB-lite"/>
    </source>
</evidence>
<accession>A0A1Y2FU67</accession>
<dbReference type="Proteomes" id="UP000193467">
    <property type="component" value="Unassembled WGS sequence"/>
</dbReference>
<name>A0A1Y2FU67_9BASI</name>
<sequence>MDSNPLLDAERRTLLAEIASLEEQIASFSDDKQRPPAPPAKRPRPAEDSELDEGIEKTIRALLAGNDSALLAAHPPKPKNYQESEQTSIDLERAYELVQANASFTGLVLSEAESRLITVDNNHQLRQHTLVGTLPSPMVPLGFRVQLTVQEPRLVGELDPSAIDPGREYEVVGTEAVVWGGGGELQRAVNELQLARRPNPPALFARLREYSLLASQRAELFSSLRESLGEVVVDAPATGGARSAEEDGSVETTTSLGFSNPSRSLSLRLSYSLEPSPLGSLAPVFSLTPILSSSLRAAIPEASLSVLEEIPRRFERMLAEGFEVGKVVELLVKGVLMQ</sequence>
<dbReference type="InParanoid" id="A0A1Y2FU67"/>
<reference evidence="2 3" key="1">
    <citation type="submission" date="2016-07" db="EMBL/GenBank/DDBJ databases">
        <title>Pervasive Adenine N6-methylation of Active Genes in Fungi.</title>
        <authorList>
            <consortium name="DOE Joint Genome Institute"/>
            <person name="Mondo S.J."/>
            <person name="Dannebaum R.O."/>
            <person name="Kuo R.C."/>
            <person name="Labutti K."/>
            <person name="Haridas S."/>
            <person name="Kuo A."/>
            <person name="Salamov A."/>
            <person name="Ahrendt S.R."/>
            <person name="Lipzen A."/>
            <person name="Sullivan W."/>
            <person name="Andreopoulos W.B."/>
            <person name="Clum A."/>
            <person name="Lindquist E."/>
            <person name="Daum C."/>
            <person name="Ramamoorthy G.K."/>
            <person name="Gryganskyi A."/>
            <person name="Culley D."/>
            <person name="Magnuson J.K."/>
            <person name="James T.Y."/>
            <person name="O'Malley M.A."/>
            <person name="Stajich J.E."/>
            <person name="Spatafora J.W."/>
            <person name="Visel A."/>
            <person name="Grigoriev I.V."/>
        </authorList>
    </citation>
    <scope>NUCLEOTIDE SEQUENCE [LARGE SCALE GENOMIC DNA]</scope>
    <source>
        <strain evidence="2 3">62-1032</strain>
    </source>
</reference>
<evidence type="ECO:0000313" key="3">
    <source>
        <dbReference type="Proteomes" id="UP000193467"/>
    </source>
</evidence>
<dbReference type="AlphaFoldDB" id="A0A1Y2FU67"/>
<protein>
    <submittedName>
        <fullName evidence="2">Uncharacterized protein</fullName>
    </submittedName>
</protein>
<comment type="caution">
    <text evidence="2">The sequence shown here is derived from an EMBL/GenBank/DDBJ whole genome shotgun (WGS) entry which is preliminary data.</text>
</comment>
<keyword evidence="3" id="KW-1185">Reference proteome</keyword>
<organism evidence="2 3">
    <name type="scientific">Leucosporidium creatinivorum</name>
    <dbReference type="NCBI Taxonomy" id="106004"/>
    <lineage>
        <taxon>Eukaryota</taxon>
        <taxon>Fungi</taxon>
        <taxon>Dikarya</taxon>
        <taxon>Basidiomycota</taxon>
        <taxon>Pucciniomycotina</taxon>
        <taxon>Microbotryomycetes</taxon>
        <taxon>Leucosporidiales</taxon>
        <taxon>Leucosporidium</taxon>
    </lineage>
</organism>
<evidence type="ECO:0000313" key="2">
    <source>
        <dbReference type="EMBL" id="ORY86736.1"/>
    </source>
</evidence>
<feature type="region of interest" description="Disordered" evidence="1">
    <location>
        <begin position="25"/>
        <end position="52"/>
    </location>
</feature>
<gene>
    <name evidence="2" type="ORF">BCR35DRAFT_45705</name>
</gene>
<proteinExistence type="predicted"/>
<dbReference type="EMBL" id="MCGR01000014">
    <property type="protein sequence ID" value="ORY86736.1"/>
    <property type="molecule type" value="Genomic_DNA"/>
</dbReference>